<organism evidence="5 6">
    <name type="scientific">Undibacterium hunanense</name>
    <dbReference type="NCBI Taxonomy" id="2762292"/>
    <lineage>
        <taxon>Bacteria</taxon>
        <taxon>Pseudomonadati</taxon>
        <taxon>Pseudomonadota</taxon>
        <taxon>Betaproteobacteria</taxon>
        <taxon>Burkholderiales</taxon>
        <taxon>Oxalobacteraceae</taxon>
        <taxon>Undibacterium</taxon>
    </lineage>
</organism>
<evidence type="ECO:0000256" key="2">
    <source>
        <dbReference type="ARBA" id="ARBA00022679"/>
    </source>
</evidence>
<dbReference type="Gene3D" id="2.160.10.10">
    <property type="entry name" value="Hexapeptide repeat proteins"/>
    <property type="match status" value="1"/>
</dbReference>
<reference evidence="5 6" key="1">
    <citation type="submission" date="2020-08" db="EMBL/GenBank/DDBJ databases">
        <title>Novel species isolated from subtropical streams in China.</title>
        <authorList>
            <person name="Lu H."/>
        </authorList>
    </citation>
    <scope>NUCLEOTIDE SEQUENCE [LARGE SCALE GENOMIC DNA]</scope>
    <source>
        <strain evidence="5 6">CY18W</strain>
    </source>
</reference>
<dbReference type="EMBL" id="JACOGF010000028">
    <property type="protein sequence ID" value="MBC3921151.1"/>
    <property type="molecule type" value="Genomic_DNA"/>
</dbReference>
<dbReference type="PANTHER" id="PTHR43300">
    <property type="entry name" value="ACETYLTRANSFERASE"/>
    <property type="match status" value="1"/>
</dbReference>
<dbReference type="Pfam" id="PF00132">
    <property type="entry name" value="Hexapep"/>
    <property type="match status" value="1"/>
</dbReference>
<dbReference type="InterPro" id="IPR011004">
    <property type="entry name" value="Trimer_LpxA-like_sf"/>
</dbReference>
<name>A0ABR6ZZ48_9BURK</name>
<gene>
    <name evidence="5" type="ORF">H8L32_27055</name>
</gene>
<sequence>MSGQQLVIFGSSNILSDLFDCALANGLIVSKIVLHTPEPPGERDIALHERIRQWGQHGPVPEILDLADFTPGENELYLLGPTTPTRAVLEQQLDQRFKLQFHTLIHPRAYVSPLARLAPGVFVGANSVIGPGTVLGRHVFINRGVTIGHDTHIGAFSRIQPGSNVGGLSRIGHSVTIAIGATLLERLVIGDHAFIGAGAVVISDIDAGALMLGIPAKFKKSVLPS</sequence>
<comment type="caution">
    <text evidence="5">The sequence shown here is derived from an EMBL/GenBank/DDBJ whole genome shotgun (WGS) entry which is preliminary data.</text>
</comment>
<keyword evidence="6" id="KW-1185">Reference proteome</keyword>
<dbReference type="RefSeq" id="WP_186950986.1">
    <property type="nucleotide sequence ID" value="NZ_JACOGF010000028.1"/>
</dbReference>
<comment type="similarity">
    <text evidence="1">Belongs to the transferase hexapeptide repeat family.</text>
</comment>
<dbReference type="PANTHER" id="PTHR43300:SF7">
    <property type="entry name" value="UDP-N-ACETYLBACILLOSAMINE N-ACETYLTRANSFERASE"/>
    <property type="match status" value="1"/>
</dbReference>
<dbReference type="Proteomes" id="UP000650424">
    <property type="component" value="Unassembled WGS sequence"/>
</dbReference>
<dbReference type="InterPro" id="IPR018357">
    <property type="entry name" value="Hexapep_transf_CS"/>
</dbReference>
<keyword evidence="4" id="KW-0012">Acyltransferase</keyword>
<dbReference type="InterPro" id="IPR001451">
    <property type="entry name" value="Hexapep"/>
</dbReference>
<protein>
    <submittedName>
        <fullName evidence="5">Acetyltransferase</fullName>
    </submittedName>
</protein>
<evidence type="ECO:0000313" key="5">
    <source>
        <dbReference type="EMBL" id="MBC3921151.1"/>
    </source>
</evidence>
<dbReference type="InterPro" id="IPR050179">
    <property type="entry name" value="Trans_hexapeptide_repeat"/>
</dbReference>
<evidence type="ECO:0000256" key="3">
    <source>
        <dbReference type="ARBA" id="ARBA00022737"/>
    </source>
</evidence>
<evidence type="ECO:0000256" key="4">
    <source>
        <dbReference type="ARBA" id="ARBA00023315"/>
    </source>
</evidence>
<dbReference type="SUPFAM" id="SSF51161">
    <property type="entry name" value="Trimeric LpxA-like enzymes"/>
    <property type="match status" value="1"/>
</dbReference>
<evidence type="ECO:0000313" key="6">
    <source>
        <dbReference type="Proteomes" id="UP000650424"/>
    </source>
</evidence>
<proteinExistence type="inferred from homology"/>
<dbReference type="InterPro" id="IPR020019">
    <property type="entry name" value="AcTrfase_PglD-like"/>
</dbReference>
<dbReference type="PROSITE" id="PS00101">
    <property type="entry name" value="HEXAPEP_TRANSFERASES"/>
    <property type="match status" value="1"/>
</dbReference>
<dbReference type="CDD" id="cd03360">
    <property type="entry name" value="LbH_AT_putative"/>
    <property type="match status" value="1"/>
</dbReference>
<evidence type="ECO:0000256" key="1">
    <source>
        <dbReference type="ARBA" id="ARBA00007274"/>
    </source>
</evidence>
<keyword evidence="2" id="KW-0808">Transferase</keyword>
<accession>A0ABR6ZZ48</accession>
<keyword evidence="3" id="KW-0677">Repeat</keyword>